<evidence type="ECO:0000313" key="2">
    <source>
        <dbReference type="Proteomes" id="UP000735302"/>
    </source>
</evidence>
<protein>
    <submittedName>
        <fullName evidence="1">Uncharacterized protein</fullName>
    </submittedName>
</protein>
<proteinExistence type="predicted"/>
<comment type="caution">
    <text evidence="1">The sequence shown here is derived from an EMBL/GenBank/DDBJ whole genome shotgun (WGS) entry which is preliminary data.</text>
</comment>
<accession>A0AAV4CDR7</accession>
<gene>
    <name evidence="1" type="ORF">PoB_005727400</name>
</gene>
<dbReference type="EMBL" id="BLXT01006265">
    <property type="protein sequence ID" value="GFO30769.1"/>
    <property type="molecule type" value="Genomic_DNA"/>
</dbReference>
<dbReference type="Proteomes" id="UP000735302">
    <property type="component" value="Unassembled WGS sequence"/>
</dbReference>
<name>A0AAV4CDR7_9GAST</name>
<organism evidence="1 2">
    <name type="scientific">Plakobranchus ocellatus</name>
    <dbReference type="NCBI Taxonomy" id="259542"/>
    <lineage>
        <taxon>Eukaryota</taxon>
        <taxon>Metazoa</taxon>
        <taxon>Spiralia</taxon>
        <taxon>Lophotrochozoa</taxon>
        <taxon>Mollusca</taxon>
        <taxon>Gastropoda</taxon>
        <taxon>Heterobranchia</taxon>
        <taxon>Euthyneura</taxon>
        <taxon>Panpulmonata</taxon>
        <taxon>Sacoglossa</taxon>
        <taxon>Placobranchoidea</taxon>
        <taxon>Plakobranchidae</taxon>
        <taxon>Plakobranchus</taxon>
    </lineage>
</organism>
<sequence length="104" mass="11876">MNTRVIKSLMIDYRGAKCLMVDPLRLGNVHYLGSAYLVTLHTTAICGYWSLAQPLEIGDVLRHIITFYNKSKFDKYCIIIPSSPALLDNTIYQQSGWFERKAFG</sequence>
<reference evidence="1 2" key="1">
    <citation type="journal article" date="2021" name="Elife">
        <title>Chloroplast acquisition without the gene transfer in kleptoplastic sea slugs, Plakobranchus ocellatus.</title>
        <authorList>
            <person name="Maeda T."/>
            <person name="Takahashi S."/>
            <person name="Yoshida T."/>
            <person name="Shimamura S."/>
            <person name="Takaki Y."/>
            <person name="Nagai Y."/>
            <person name="Toyoda A."/>
            <person name="Suzuki Y."/>
            <person name="Arimoto A."/>
            <person name="Ishii H."/>
            <person name="Satoh N."/>
            <person name="Nishiyama T."/>
            <person name="Hasebe M."/>
            <person name="Maruyama T."/>
            <person name="Minagawa J."/>
            <person name="Obokata J."/>
            <person name="Shigenobu S."/>
        </authorList>
    </citation>
    <scope>NUCLEOTIDE SEQUENCE [LARGE SCALE GENOMIC DNA]</scope>
</reference>
<dbReference type="AlphaFoldDB" id="A0AAV4CDR7"/>
<keyword evidence="2" id="KW-1185">Reference proteome</keyword>
<evidence type="ECO:0000313" key="1">
    <source>
        <dbReference type="EMBL" id="GFO30769.1"/>
    </source>
</evidence>